<dbReference type="Gene3D" id="3.10.450.50">
    <property type="match status" value="1"/>
</dbReference>
<dbReference type="AlphaFoldDB" id="A0A6A6C4I1"/>
<keyword evidence="3" id="KW-1185">Reference proteome</keyword>
<evidence type="ECO:0000259" key="1">
    <source>
        <dbReference type="Pfam" id="PF13577"/>
    </source>
</evidence>
<dbReference type="Proteomes" id="UP000799537">
    <property type="component" value="Unassembled WGS sequence"/>
</dbReference>
<name>A0A6A6C4I1_ZASCE</name>
<dbReference type="EMBL" id="ML993616">
    <property type="protein sequence ID" value="KAF2161941.1"/>
    <property type="molecule type" value="Genomic_DNA"/>
</dbReference>
<dbReference type="OrthoDB" id="2148716at2759"/>
<protein>
    <recommendedName>
        <fullName evidence="1">SnoaL-like domain-containing protein</fullName>
    </recommendedName>
</protein>
<accession>A0A6A6C4I1</accession>
<proteinExistence type="predicted"/>
<reference evidence="2" key="1">
    <citation type="journal article" date="2020" name="Stud. Mycol.">
        <title>101 Dothideomycetes genomes: a test case for predicting lifestyles and emergence of pathogens.</title>
        <authorList>
            <person name="Haridas S."/>
            <person name="Albert R."/>
            <person name="Binder M."/>
            <person name="Bloem J."/>
            <person name="Labutti K."/>
            <person name="Salamov A."/>
            <person name="Andreopoulos B."/>
            <person name="Baker S."/>
            <person name="Barry K."/>
            <person name="Bills G."/>
            <person name="Bluhm B."/>
            <person name="Cannon C."/>
            <person name="Castanera R."/>
            <person name="Culley D."/>
            <person name="Daum C."/>
            <person name="Ezra D."/>
            <person name="Gonzalez J."/>
            <person name="Henrissat B."/>
            <person name="Kuo A."/>
            <person name="Liang C."/>
            <person name="Lipzen A."/>
            <person name="Lutzoni F."/>
            <person name="Magnuson J."/>
            <person name="Mondo S."/>
            <person name="Nolan M."/>
            <person name="Ohm R."/>
            <person name="Pangilinan J."/>
            <person name="Park H.-J."/>
            <person name="Ramirez L."/>
            <person name="Alfaro M."/>
            <person name="Sun H."/>
            <person name="Tritt A."/>
            <person name="Yoshinaga Y."/>
            <person name="Zwiers L.-H."/>
            <person name="Turgeon B."/>
            <person name="Goodwin S."/>
            <person name="Spatafora J."/>
            <person name="Crous P."/>
            <person name="Grigoriev I."/>
        </authorList>
    </citation>
    <scope>NUCLEOTIDE SEQUENCE</scope>
    <source>
        <strain evidence="2">ATCC 36951</strain>
    </source>
</reference>
<dbReference type="SUPFAM" id="SSF54427">
    <property type="entry name" value="NTF2-like"/>
    <property type="match status" value="1"/>
</dbReference>
<sequence>MSTTHLTPHESICDATIRMVQAIDDNDAALLTSAFTETATYDLRPFSFLGLTFGLLTGRSTIVPTLLAAVGKMDTTHTLSNFRTKISSDGKRAHLTCYTYAQHFRPGEGRPYQKGNGFLMGNRYEGDLVLDEGEGVWRFERFVLWCVWSQGDFGVFEDAARENEEGRE</sequence>
<feature type="domain" description="SnoaL-like" evidence="1">
    <location>
        <begin position="6"/>
        <end position="142"/>
    </location>
</feature>
<organism evidence="2 3">
    <name type="scientific">Zasmidium cellare ATCC 36951</name>
    <dbReference type="NCBI Taxonomy" id="1080233"/>
    <lineage>
        <taxon>Eukaryota</taxon>
        <taxon>Fungi</taxon>
        <taxon>Dikarya</taxon>
        <taxon>Ascomycota</taxon>
        <taxon>Pezizomycotina</taxon>
        <taxon>Dothideomycetes</taxon>
        <taxon>Dothideomycetidae</taxon>
        <taxon>Mycosphaerellales</taxon>
        <taxon>Mycosphaerellaceae</taxon>
        <taxon>Zasmidium</taxon>
    </lineage>
</organism>
<dbReference type="RefSeq" id="XP_033662830.1">
    <property type="nucleotide sequence ID" value="XM_033808669.1"/>
</dbReference>
<gene>
    <name evidence="2" type="ORF">M409DRAFT_27668</name>
</gene>
<dbReference type="GeneID" id="54561941"/>
<dbReference type="InterPro" id="IPR032710">
    <property type="entry name" value="NTF2-like_dom_sf"/>
</dbReference>
<evidence type="ECO:0000313" key="3">
    <source>
        <dbReference type="Proteomes" id="UP000799537"/>
    </source>
</evidence>
<dbReference type="InterPro" id="IPR037401">
    <property type="entry name" value="SnoaL-like"/>
</dbReference>
<evidence type="ECO:0000313" key="2">
    <source>
        <dbReference type="EMBL" id="KAF2161941.1"/>
    </source>
</evidence>
<dbReference type="Pfam" id="PF13577">
    <property type="entry name" value="SnoaL_4"/>
    <property type="match status" value="1"/>
</dbReference>